<dbReference type="PRINTS" id="PR01434">
    <property type="entry name" value="NADHDHGNASE5"/>
</dbReference>
<feature type="transmembrane region" description="Helical" evidence="5">
    <location>
        <begin position="166"/>
        <end position="187"/>
    </location>
</feature>
<feature type="transmembrane region" description="Helical" evidence="5">
    <location>
        <begin position="208"/>
        <end position="226"/>
    </location>
</feature>
<keyword evidence="5" id="KW-0830">Ubiquinone</keyword>
<dbReference type="AlphaFoldDB" id="A0A8J7VVY0"/>
<evidence type="ECO:0000256" key="4">
    <source>
        <dbReference type="ARBA" id="ARBA00023136"/>
    </source>
</evidence>
<proteinExistence type="inferred from homology"/>
<feature type="transmembrane region" description="Helical" evidence="5">
    <location>
        <begin position="82"/>
        <end position="102"/>
    </location>
</feature>
<feature type="transmembrane region" description="Helical" evidence="5">
    <location>
        <begin position="373"/>
        <end position="397"/>
    </location>
</feature>
<dbReference type="PANTHER" id="PTHR22773">
    <property type="entry name" value="NADH DEHYDROGENASE"/>
    <property type="match status" value="1"/>
</dbReference>
<dbReference type="NCBIfam" id="NF004442">
    <property type="entry name" value="PRK05777.1-5"/>
    <property type="match status" value="1"/>
</dbReference>
<feature type="transmembrane region" description="Helical" evidence="5">
    <location>
        <begin position="328"/>
        <end position="352"/>
    </location>
</feature>
<dbReference type="InterPro" id="IPR010096">
    <property type="entry name" value="NADH-Q_OxRdtase_suN/2"/>
</dbReference>
<evidence type="ECO:0000256" key="6">
    <source>
        <dbReference type="RuleBase" id="RU000320"/>
    </source>
</evidence>
<dbReference type="GO" id="GO:0048038">
    <property type="term" value="F:quinone binding"/>
    <property type="evidence" value="ECO:0007669"/>
    <property type="project" value="UniProtKB-KW"/>
</dbReference>
<keyword evidence="2 5" id="KW-0812">Transmembrane</keyword>
<gene>
    <name evidence="5 8" type="primary">nuoN</name>
    <name evidence="8" type="ORF">KB893_17270</name>
</gene>
<protein>
    <recommendedName>
        <fullName evidence="5">NADH-quinone oxidoreductase subunit N</fullName>
        <ecNumber evidence="5">7.1.1.-</ecNumber>
    </recommendedName>
    <alternativeName>
        <fullName evidence="5">NADH dehydrogenase I subunit N</fullName>
    </alternativeName>
    <alternativeName>
        <fullName evidence="5">NDH-1 subunit N</fullName>
    </alternativeName>
</protein>
<dbReference type="EC" id="7.1.1.-" evidence="5"/>
<reference evidence="8" key="1">
    <citation type="submission" date="2021-04" db="EMBL/GenBank/DDBJ databases">
        <authorList>
            <person name="Karlyshev A.V."/>
        </authorList>
    </citation>
    <scope>NUCLEOTIDE SEQUENCE</scope>
    <source>
        <strain evidence="8">LMG 29479</strain>
    </source>
</reference>
<keyword evidence="4 5" id="KW-0472">Membrane</keyword>
<comment type="function">
    <text evidence="5">NDH-1 shuttles electrons from NADH, via FMN and iron-sulfur (Fe-S) centers, to quinones in the respiratory chain. The immediate electron acceptor for the enzyme in this species is believed to be ubiquinone. Couples the redox reaction to proton translocation (for every two electrons transferred, four hydrogen ions are translocated across the cytoplasmic membrane), and thus conserves the redox energy in a proton gradient.</text>
</comment>
<evidence type="ECO:0000259" key="7">
    <source>
        <dbReference type="Pfam" id="PF00361"/>
    </source>
</evidence>
<organism evidence="8">
    <name type="scientific">Coralloluteibacterium stylophorae</name>
    <dbReference type="NCBI Taxonomy" id="1776034"/>
    <lineage>
        <taxon>Bacteria</taxon>
        <taxon>Pseudomonadati</taxon>
        <taxon>Pseudomonadota</taxon>
        <taxon>Gammaproteobacteria</taxon>
        <taxon>Lysobacterales</taxon>
        <taxon>Lysobacteraceae</taxon>
        <taxon>Coralloluteibacterium</taxon>
    </lineage>
</organism>
<dbReference type="GO" id="GO:0008137">
    <property type="term" value="F:NADH dehydrogenase (ubiquinone) activity"/>
    <property type="evidence" value="ECO:0007669"/>
    <property type="project" value="InterPro"/>
</dbReference>
<dbReference type="GO" id="GO:0042773">
    <property type="term" value="P:ATP synthesis coupled electron transport"/>
    <property type="evidence" value="ECO:0007669"/>
    <property type="project" value="InterPro"/>
</dbReference>
<feature type="transmembrane region" description="Helical" evidence="5">
    <location>
        <begin position="303"/>
        <end position="322"/>
    </location>
</feature>
<keyword evidence="8" id="KW-0560">Oxidoreductase</keyword>
<feature type="transmembrane region" description="Helical" evidence="5">
    <location>
        <begin position="278"/>
        <end position="296"/>
    </location>
</feature>
<keyword evidence="5" id="KW-1003">Cell membrane</keyword>
<evidence type="ECO:0000256" key="2">
    <source>
        <dbReference type="ARBA" id="ARBA00022692"/>
    </source>
</evidence>
<feature type="transmembrane region" description="Helical" evidence="5">
    <location>
        <begin position="409"/>
        <end position="428"/>
    </location>
</feature>
<dbReference type="GO" id="GO:0050136">
    <property type="term" value="F:NADH dehydrogenase (quinone) (non-electrogenic) activity"/>
    <property type="evidence" value="ECO:0007669"/>
    <property type="project" value="UniProtKB-UniRule"/>
</dbReference>
<dbReference type="EMBL" id="JAGQFT010000272">
    <property type="protein sequence ID" value="MBR0564235.1"/>
    <property type="molecule type" value="Genomic_DNA"/>
</dbReference>
<dbReference type="Pfam" id="PF00361">
    <property type="entry name" value="Proton_antipo_M"/>
    <property type="match status" value="1"/>
</dbReference>
<keyword evidence="3 5" id="KW-1133">Transmembrane helix</keyword>
<feature type="transmembrane region" description="Helical" evidence="5">
    <location>
        <begin position="43"/>
        <end position="62"/>
    </location>
</feature>
<comment type="subcellular location">
    <subcellularLocation>
        <location evidence="5">Cell membrane</location>
        <topology evidence="5">Multi-pass membrane protein</topology>
    </subcellularLocation>
    <subcellularLocation>
        <location evidence="1">Endomembrane system</location>
        <topology evidence="1">Multi-pass membrane protein</topology>
    </subcellularLocation>
    <subcellularLocation>
        <location evidence="6">Membrane</location>
        <topology evidence="6">Multi-pass membrane protein</topology>
    </subcellularLocation>
</comment>
<dbReference type="GO" id="GO:0012505">
    <property type="term" value="C:endomembrane system"/>
    <property type="evidence" value="ECO:0007669"/>
    <property type="project" value="UniProtKB-SubCell"/>
</dbReference>
<keyword evidence="5" id="KW-0874">Quinone</keyword>
<feature type="transmembrane region" description="Helical" evidence="5">
    <location>
        <begin position="20"/>
        <end position="36"/>
    </location>
</feature>
<dbReference type="HAMAP" id="MF_00445">
    <property type="entry name" value="NDH1_NuoN_1"/>
    <property type="match status" value="1"/>
</dbReference>
<dbReference type="GO" id="GO:0005886">
    <property type="term" value="C:plasma membrane"/>
    <property type="evidence" value="ECO:0007669"/>
    <property type="project" value="UniProtKB-SubCell"/>
</dbReference>
<accession>A0A8J7VVY0</accession>
<comment type="similarity">
    <text evidence="5">Belongs to the complex I subunit 2 family.</text>
</comment>
<dbReference type="NCBIfam" id="TIGR01770">
    <property type="entry name" value="NDH_I_N"/>
    <property type="match status" value="1"/>
</dbReference>
<comment type="subunit">
    <text evidence="5">NDH-1 is composed of 14 different subunits. Subunits NuoA, H, J, K, L, M, N constitute the membrane sector of the complex.</text>
</comment>
<feature type="transmembrane region" description="Helical" evidence="5">
    <location>
        <begin position="114"/>
        <end position="139"/>
    </location>
</feature>
<evidence type="ECO:0000256" key="1">
    <source>
        <dbReference type="ARBA" id="ARBA00004127"/>
    </source>
</evidence>
<name>A0A8J7VVY0_9GAMM</name>
<feature type="transmembrane region" description="Helical" evidence="5">
    <location>
        <begin position="455"/>
        <end position="474"/>
    </location>
</feature>
<dbReference type="InterPro" id="IPR001750">
    <property type="entry name" value="ND/Mrp_TM"/>
</dbReference>
<evidence type="ECO:0000313" key="8">
    <source>
        <dbReference type="EMBL" id="MBR0564235.1"/>
    </source>
</evidence>
<evidence type="ECO:0000256" key="3">
    <source>
        <dbReference type="ARBA" id="ARBA00022989"/>
    </source>
</evidence>
<evidence type="ECO:0000256" key="5">
    <source>
        <dbReference type="HAMAP-Rule" id="MF_00445"/>
    </source>
</evidence>
<comment type="catalytic activity">
    <reaction evidence="5">
        <text>a quinone + NADH + 5 H(+)(in) = a quinol + NAD(+) + 4 H(+)(out)</text>
        <dbReference type="Rhea" id="RHEA:57888"/>
        <dbReference type="ChEBI" id="CHEBI:15378"/>
        <dbReference type="ChEBI" id="CHEBI:24646"/>
        <dbReference type="ChEBI" id="CHEBI:57540"/>
        <dbReference type="ChEBI" id="CHEBI:57945"/>
        <dbReference type="ChEBI" id="CHEBI:132124"/>
    </reaction>
</comment>
<keyword evidence="5" id="KW-0520">NAD</keyword>
<feature type="domain" description="NADH:quinone oxidoreductase/Mrp antiporter transmembrane" evidence="7">
    <location>
        <begin position="129"/>
        <end position="421"/>
    </location>
</feature>
<keyword evidence="5" id="KW-1278">Translocase</keyword>
<keyword evidence="5" id="KW-0813">Transport</keyword>
<comment type="caution">
    <text evidence="8">The sequence shown here is derived from an EMBL/GenBank/DDBJ whole genome shotgun (WGS) entry which is preliminary data.</text>
</comment>
<sequence length="484" mass="51600">MTTPITMPTVAELLPMAPELFLPTAAFALLVVDLFVPLQRRAITHYLAVAIFAVTAWLALTVQGDLAVAFGGMYVRDLVGDVLKAVVCVVSALALLYAKPYLDDRGLFKGEFHLLVLFSVLGMLLLVSAGNLLTVYLGLELMALSTYALVAMDRESPRASEAAMKYFVLGALASGMLLYGMSMLYGATGSLDLAAIYAAAAAQGDHQLMLFGVVFVLTGVAFKFGAAPFHMWLPDVYHGAPTGITVFIGSAPKLAAFGMAYRLLEAGAGPLAAYWQDAVAWLAVLSLVIGNLLALAQPNLKRMLAYSTVSHVGFLFLGLAAADPAGYAAAMFYAVSYAVMSTAAWGAIVLLSRKGFEAEHVDDFRGLNARSPWHAWMVMFVMASLAGVPPFLGFWAKLAVLRAAVGADMLWLAVVGVVFAVVGAFYYLRVIKVMFFDEPAGGAPVLPHADRPLRAVFSVNAFALLVLGIGWSPLMAWCQRAFGA</sequence>